<dbReference type="Gene3D" id="3.40.50.720">
    <property type="entry name" value="NAD(P)-binding Rossmann-like Domain"/>
    <property type="match status" value="1"/>
</dbReference>
<keyword evidence="3" id="KW-0456">Lyase</keyword>
<evidence type="ECO:0000256" key="1">
    <source>
        <dbReference type="ARBA" id="ARBA00001911"/>
    </source>
</evidence>
<dbReference type="KEGG" id="ehx:EMIHUDRAFT_442934"/>
<dbReference type="Pfam" id="PF16363">
    <property type="entry name" value="GDP_Man_Dehyd"/>
    <property type="match status" value="1"/>
</dbReference>
<dbReference type="FunFam" id="3.40.50.720:FF:000304">
    <property type="entry name" value="UDP-glucose 4,6-dehydratase"/>
    <property type="match status" value="1"/>
</dbReference>
<name>A0A0D3JZ03_EMIH1</name>
<evidence type="ECO:0000256" key="4">
    <source>
        <dbReference type="SAM" id="MobiDB-lite"/>
    </source>
</evidence>
<dbReference type="HOGENOM" id="CLU_007383_1_14_1"/>
<dbReference type="RefSeq" id="XP_005781167.1">
    <property type="nucleotide sequence ID" value="XM_005781110.1"/>
</dbReference>
<feature type="domain" description="NAD(P)-binding" evidence="5">
    <location>
        <begin position="31"/>
        <end position="338"/>
    </location>
</feature>
<dbReference type="STRING" id="2903.R1D074"/>
<evidence type="ECO:0000259" key="5">
    <source>
        <dbReference type="Pfam" id="PF16363"/>
    </source>
</evidence>
<reference evidence="6" key="2">
    <citation type="submission" date="2024-10" db="UniProtKB">
        <authorList>
            <consortium name="EnsemblProtists"/>
        </authorList>
    </citation>
    <scope>IDENTIFICATION</scope>
</reference>
<dbReference type="PANTHER" id="PTHR43000">
    <property type="entry name" value="DTDP-D-GLUCOSE 4,6-DEHYDRATASE-RELATED"/>
    <property type="match status" value="1"/>
</dbReference>
<dbReference type="PaxDb" id="2903-EOD28738"/>
<evidence type="ECO:0000256" key="2">
    <source>
        <dbReference type="ARBA" id="ARBA00023027"/>
    </source>
</evidence>
<dbReference type="eggNOG" id="KOG0747">
    <property type="taxonomic scope" value="Eukaryota"/>
</dbReference>
<keyword evidence="2" id="KW-0520">NAD</keyword>
<dbReference type="Gene3D" id="3.90.25.10">
    <property type="entry name" value="UDP-galactose 4-epimerase, domain 1"/>
    <property type="match status" value="1"/>
</dbReference>
<evidence type="ECO:0000313" key="6">
    <source>
        <dbReference type="EnsemblProtists" id="EOD28738"/>
    </source>
</evidence>
<evidence type="ECO:0000256" key="3">
    <source>
        <dbReference type="ARBA" id="ARBA00023239"/>
    </source>
</evidence>
<dbReference type="InterPro" id="IPR036291">
    <property type="entry name" value="NAD(P)-bd_dom_sf"/>
</dbReference>
<dbReference type="GeneID" id="17274284"/>
<proteinExistence type="predicted"/>
<organism evidence="6 7">
    <name type="scientific">Emiliania huxleyi (strain CCMP1516)</name>
    <dbReference type="NCBI Taxonomy" id="280463"/>
    <lineage>
        <taxon>Eukaryota</taxon>
        <taxon>Haptista</taxon>
        <taxon>Haptophyta</taxon>
        <taxon>Prymnesiophyceae</taxon>
        <taxon>Isochrysidales</taxon>
        <taxon>Noelaerhabdaceae</taxon>
        <taxon>Emiliania</taxon>
    </lineage>
</organism>
<evidence type="ECO:0000313" key="7">
    <source>
        <dbReference type="Proteomes" id="UP000013827"/>
    </source>
</evidence>
<dbReference type="OMA" id="EWCQHVQ"/>
<dbReference type="GO" id="GO:0009225">
    <property type="term" value="P:nucleotide-sugar metabolic process"/>
    <property type="evidence" value="ECO:0007669"/>
    <property type="project" value="InterPro"/>
</dbReference>
<dbReference type="EnsemblProtists" id="EOD28738">
    <property type="protein sequence ID" value="EOD28738"/>
    <property type="gene ID" value="EMIHUDRAFT_442934"/>
</dbReference>
<reference evidence="7" key="1">
    <citation type="journal article" date="2013" name="Nature">
        <title>Pan genome of the phytoplankton Emiliania underpins its global distribution.</title>
        <authorList>
            <person name="Read B.A."/>
            <person name="Kegel J."/>
            <person name="Klute M.J."/>
            <person name="Kuo A."/>
            <person name="Lefebvre S.C."/>
            <person name="Maumus F."/>
            <person name="Mayer C."/>
            <person name="Miller J."/>
            <person name="Monier A."/>
            <person name="Salamov A."/>
            <person name="Young J."/>
            <person name="Aguilar M."/>
            <person name="Claverie J.M."/>
            <person name="Frickenhaus S."/>
            <person name="Gonzalez K."/>
            <person name="Herman E.K."/>
            <person name="Lin Y.C."/>
            <person name="Napier J."/>
            <person name="Ogata H."/>
            <person name="Sarno A.F."/>
            <person name="Shmutz J."/>
            <person name="Schroeder D."/>
            <person name="de Vargas C."/>
            <person name="Verret F."/>
            <person name="von Dassow P."/>
            <person name="Valentin K."/>
            <person name="Van de Peer Y."/>
            <person name="Wheeler G."/>
            <person name="Dacks J.B."/>
            <person name="Delwiche C.F."/>
            <person name="Dyhrman S.T."/>
            <person name="Glockner G."/>
            <person name="John U."/>
            <person name="Richards T."/>
            <person name="Worden A.Z."/>
            <person name="Zhang X."/>
            <person name="Grigoriev I.V."/>
            <person name="Allen A.E."/>
            <person name="Bidle K."/>
            <person name="Borodovsky M."/>
            <person name="Bowler C."/>
            <person name="Brownlee C."/>
            <person name="Cock J.M."/>
            <person name="Elias M."/>
            <person name="Gladyshev V.N."/>
            <person name="Groth M."/>
            <person name="Guda C."/>
            <person name="Hadaegh A."/>
            <person name="Iglesias-Rodriguez M.D."/>
            <person name="Jenkins J."/>
            <person name="Jones B.M."/>
            <person name="Lawson T."/>
            <person name="Leese F."/>
            <person name="Lindquist E."/>
            <person name="Lobanov A."/>
            <person name="Lomsadze A."/>
            <person name="Malik S.B."/>
            <person name="Marsh M.E."/>
            <person name="Mackinder L."/>
            <person name="Mock T."/>
            <person name="Mueller-Roeber B."/>
            <person name="Pagarete A."/>
            <person name="Parker M."/>
            <person name="Probert I."/>
            <person name="Quesneville H."/>
            <person name="Raines C."/>
            <person name="Rensing S.A."/>
            <person name="Riano-Pachon D.M."/>
            <person name="Richier S."/>
            <person name="Rokitta S."/>
            <person name="Shiraiwa Y."/>
            <person name="Soanes D.M."/>
            <person name="van der Giezen M."/>
            <person name="Wahlund T.M."/>
            <person name="Williams B."/>
            <person name="Wilson W."/>
            <person name="Wolfe G."/>
            <person name="Wurch L.L."/>
        </authorList>
    </citation>
    <scope>NUCLEOTIDE SEQUENCE</scope>
</reference>
<dbReference type="SUPFAM" id="SSF51735">
    <property type="entry name" value="NAD(P)-binding Rossmann-fold domains"/>
    <property type="match status" value="1"/>
</dbReference>
<feature type="region of interest" description="Disordered" evidence="4">
    <location>
        <begin position="194"/>
        <end position="214"/>
    </location>
</feature>
<dbReference type="AlphaFoldDB" id="A0A0D3JZ03"/>
<accession>A0A0D3JZ03</accession>
<dbReference type="InterPro" id="IPR016040">
    <property type="entry name" value="NAD(P)-bd_dom"/>
</dbReference>
<sequence>MSANGNKPHPGGHVRPASKVDVGNYTPTNILVTGGAGFIASHVVIGLVEKYPQYKVVCLDKMDYCSSLHNLDQVKDKPNFRMVKGNLLSADLMNYVLETEQIDTIIHAAAQTHVDNSFGNSFAFTENNVLGTHVLVEAAKKAGIRRFIHVSTDEVYGSSYSEEPSRKEGDVLEPTNPYAATKAAAENIARSYWRTPPRRRASPPPRTSANPAHSVPQVIPKFVRRLVNGLPVCIHGDGSNSRHFIFVTDVANAFDTIMHKGVDGEVYNIGCDDEFTNLEVAKKLVQAVTPGISDEEVAAQITHVEDRAFNDVRYYIDSSKLQALGWKCQVSFEEGLKRCVDWYKAVDKNWWPIGTDSALAPHPVKPKDASPCEVIKGN</sequence>
<feature type="region of interest" description="Disordered" evidence="4">
    <location>
        <begin position="1"/>
        <end position="20"/>
    </location>
</feature>
<dbReference type="InterPro" id="IPR005888">
    <property type="entry name" value="dTDP_Gluc_deHydtase"/>
</dbReference>
<protein>
    <recommendedName>
        <fullName evidence="5">NAD(P)-binding domain-containing protein</fullName>
    </recommendedName>
</protein>
<dbReference type="CDD" id="cd05246">
    <property type="entry name" value="dTDP_GD_SDR_e"/>
    <property type="match status" value="1"/>
</dbReference>
<dbReference type="GO" id="GO:0008460">
    <property type="term" value="F:dTDP-glucose 4,6-dehydratase activity"/>
    <property type="evidence" value="ECO:0007669"/>
    <property type="project" value="InterPro"/>
</dbReference>
<dbReference type="Proteomes" id="UP000013827">
    <property type="component" value="Unassembled WGS sequence"/>
</dbReference>
<keyword evidence="7" id="KW-1185">Reference proteome</keyword>
<comment type="cofactor">
    <cofactor evidence="1">
        <name>NAD(+)</name>
        <dbReference type="ChEBI" id="CHEBI:57540"/>
    </cofactor>
</comment>